<sequence>MEQSDAQERIESIARTMVSAFGLELWGVQYKPSGKRGVVRVFLDKPGEGEVDVDECARVSRHMSVALDAEDIVPGRYTLEVSSPGLERIFFNLGQLAGYEGRKVAIVTKDPLYEEEFPGRKRYAGRLVEVADAGIRLDPGEGVGPLEFPWTEIEKARLVHEFDEKAKAAKK</sequence>
<dbReference type="SUPFAM" id="SSF75420">
    <property type="entry name" value="YhbC-like, N-terminal domain"/>
    <property type="match status" value="1"/>
</dbReference>
<comment type="similarity">
    <text evidence="3">Belongs to the RimP family.</text>
</comment>
<dbReference type="HAMAP" id="MF_01077">
    <property type="entry name" value="RimP"/>
    <property type="match status" value="1"/>
</dbReference>
<reference evidence="5 6" key="1">
    <citation type="submission" date="2018-06" db="EMBL/GenBank/DDBJ databases">
        <title>Complete genome of Desulfovibrio marinus P48SEP.</title>
        <authorList>
            <person name="Crispim J.S."/>
            <person name="Vidigal P.M.P."/>
            <person name="Silva L.C.F."/>
            <person name="Araujo L.C."/>
            <person name="Laguardia C.N."/>
            <person name="Dias R.S."/>
            <person name="Sousa M.P."/>
            <person name="Paula S.O."/>
            <person name="Silva C."/>
        </authorList>
    </citation>
    <scope>NUCLEOTIDE SEQUENCE [LARGE SCALE GENOMIC DNA]</scope>
    <source>
        <strain evidence="5 6">P48SEP</strain>
    </source>
</reference>
<organism evidence="5 6">
    <name type="scientific">Oceanidesulfovibrio marinus</name>
    <dbReference type="NCBI Taxonomy" id="370038"/>
    <lineage>
        <taxon>Bacteria</taxon>
        <taxon>Pseudomonadati</taxon>
        <taxon>Thermodesulfobacteriota</taxon>
        <taxon>Desulfovibrionia</taxon>
        <taxon>Desulfovibrionales</taxon>
        <taxon>Desulfovibrionaceae</taxon>
        <taxon>Oceanidesulfovibrio</taxon>
    </lineage>
</organism>
<dbReference type="InterPro" id="IPR028998">
    <property type="entry name" value="RimP_C"/>
</dbReference>
<feature type="domain" description="Ribosome maturation factor RimP N-terminal" evidence="4">
    <location>
        <begin position="15"/>
        <end position="87"/>
    </location>
</feature>
<dbReference type="SUPFAM" id="SSF74942">
    <property type="entry name" value="YhbC-like, C-terminal domain"/>
    <property type="match status" value="1"/>
</dbReference>
<comment type="caution">
    <text evidence="5">The sequence shown here is derived from an EMBL/GenBank/DDBJ whole genome shotgun (WGS) entry which is preliminary data.</text>
</comment>
<dbReference type="GO" id="GO:0000028">
    <property type="term" value="P:ribosomal small subunit assembly"/>
    <property type="evidence" value="ECO:0007669"/>
    <property type="project" value="TreeGrafter"/>
</dbReference>
<dbReference type="RefSeq" id="WP_144305159.1">
    <property type="nucleotide sequence ID" value="NZ_QMIF01000005.1"/>
</dbReference>
<dbReference type="FunFam" id="3.30.300.70:FF:000001">
    <property type="entry name" value="Ribosome maturation factor RimP"/>
    <property type="match status" value="1"/>
</dbReference>
<dbReference type="InterPro" id="IPR028989">
    <property type="entry name" value="RimP_N"/>
</dbReference>
<dbReference type="CDD" id="cd01734">
    <property type="entry name" value="YlxS_C"/>
    <property type="match status" value="1"/>
</dbReference>
<evidence type="ECO:0000313" key="5">
    <source>
        <dbReference type="EMBL" id="TVM34163.1"/>
    </source>
</evidence>
<evidence type="ECO:0000313" key="6">
    <source>
        <dbReference type="Proteomes" id="UP000434052"/>
    </source>
</evidence>
<dbReference type="InterPro" id="IPR036847">
    <property type="entry name" value="RimP_C_sf"/>
</dbReference>
<evidence type="ECO:0000256" key="1">
    <source>
        <dbReference type="ARBA" id="ARBA00022490"/>
    </source>
</evidence>
<comment type="function">
    <text evidence="3">Required for maturation of 30S ribosomal subunits.</text>
</comment>
<keyword evidence="2 3" id="KW-0690">Ribosome biogenesis</keyword>
<dbReference type="EMBL" id="QMIF01000005">
    <property type="protein sequence ID" value="TVM34163.1"/>
    <property type="molecule type" value="Genomic_DNA"/>
</dbReference>
<dbReference type="InterPro" id="IPR035956">
    <property type="entry name" value="RimP_N_sf"/>
</dbReference>
<dbReference type="InterPro" id="IPR003728">
    <property type="entry name" value="Ribosome_maturation_RimP"/>
</dbReference>
<comment type="subcellular location">
    <subcellularLocation>
        <location evidence="3">Cytoplasm</location>
    </subcellularLocation>
</comment>
<proteinExistence type="inferred from homology"/>
<dbReference type="GO" id="GO:0006412">
    <property type="term" value="P:translation"/>
    <property type="evidence" value="ECO:0007669"/>
    <property type="project" value="TreeGrafter"/>
</dbReference>
<evidence type="ECO:0000259" key="4">
    <source>
        <dbReference type="Pfam" id="PF02576"/>
    </source>
</evidence>
<dbReference type="PANTHER" id="PTHR33867">
    <property type="entry name" value="RIBOSOME MATURATION FACTOR RIMP"/>
    <property type="match status" value="1"/>
</dbReference>
<dbReference type="Gene3D" id="3.30.300.70">
    <property type="entry name" value="RimP-like superfamily, N-terminal"/>
    <property type="match status" value="1"/>
</dbReference>
<name>A0A6P1ZGQ9_9BACT</name>
<dbReference type="Proteomes" id="UP000434052">
    <property type="component" value="Unassembled WGS sequence"/>
</dbReference>
<gene>
    <name evidence="3" type="primary">rimP</name>
    <name evidence="5" type="ORF">DQK91_09710</name>
</gene>
<dbReference type="OrthoDB" id="9805006at2"/>
<evidence type="ECO:0000256" key="2">
    <source>
        <dbReference type="ARBA" id="ARBA00022517"/>
    </source>
</evidence>
<protein>
    <recommendedName>
        <fullName evidence="3">Ribosome maturation factor RimP</fullName>
    </recommendedName>
</protein>
<keyword evidence="1 3" id="KW-0963">Cytoplasm</keyword>
<evidence type="ECO:0000256" key="3">
    <source>
        <dbReference type="HAMAP-Rule" id="MF_01077"/>
    </source>
</evidence>
<dbReference type="GO" id="GO:0005829">
    <property type="term" value="C:cytosol"/>
    <property type="evidence" value="ECO:0007669"/>
    <property type="project" value="TreeGrafter"/>
</dbReference>
<accession>A0A6P1ZGQ9</accession>
<dbReference type="Pfam" id="PF02576">
    <property type="entry name" value="RimP_N"/>
    <property type="match status" value="1"/>
</dbReference>
<dbReference type="PANTHER" id="PTHR33867:SF1">
    <property type="entry name" value="RIBOSOME MATURATION FACTOR RIMP"/>
    <property type="match status" value="1"/>
</dbReference>
<dbReference type="AlphaFoldDB" id="A0A6P1ZGQ9"/>